<gene>
    <name evidence="2" type="ORF">SAMN05216466_106137</name>
</gene>
<accession>A0A1G7YDD3</accession>
<organism evidence="2 3">
    <name type="scientific">Paraburkholderia phenazinium</name>
    <dbReference type="NCBI Taxonomy" id="60549"/>
    <lineage>
        <taxon>Bacteria</taxon>
        <taxon>Pseudomonadati</taxon>
        <taxon>Pseudomonadota</taxon>
        <taxon>Betaproteobacteria</taxon>
        <taxon>Burkholderiales</taxon>
        <taxon>Burkholderiaceae</taxon>
        <taxon>Paraburkholderia</taxon>
    </lineage>
</organism>
<dbReference type="AlphaFoldDB" id="A0A1G7YDD3"/>
<name>A0A1G7YDD3_9BURK</name>
<sequence>MRRLALLIASLLIASTAHATGNIAFQVGTNGQLLLNGAPIGVPHGTALDVCSARPKGPCLILGSNATWQVVGNDVLHDATGKPLDVLTTVRLEKGRVTEELVQVSENGKPQFQVRFSREGVVSVVNG</sequence>
<dbReference type="RefSeq" id="WP_090685419.1">
    <property type="nucleotide sequence ID" value="NZ_FNCJ01000006.1"/>
</dbReference>
<protein>
    <submittedName>
        <fullName evidence="2">Uncharacterized protein</fullName>
    </submittedName>
</protein>
<dbReference type="Proteomes" id="UP000199706">
    <property type="component" value="Unassembled WGS sequence"/>
</dbReference>
<reference evidence="2 3" key="1">
    <citation type="submission" date="2016-10" db="EMBL/GenBank/DDBJ databases">
        <authorList>
            <person name="de Groot N.N."/>
        </authorList>
    </citation>
    <scope>NUCLEOTIDE SEQUENCE [LARGE SCALE GENOMIC DNA]</scope>
    <source>
        <strain evidence="2 3">LMG 2247</strain>
    </source>
</reference>
<evidence type="ECO:0000256" key="1">
    <source>
        <dbReference type="SAM" id="SignalP"/>
    </source>
</evidence>
<dbReference type="EMBL" id="FNCJ01000006">
    <property type="protein sequence ID" value="SDG94363.1"/>
    <property type="molecule type" value="Genomic_DNA"/>
</dbReference>
<feature type="chain" id="PRO_5011735635" evidence="1">
    <location>
        <begin position="20"/>
        <end position="127"/>
    </location>
</feature>
<feature type="signal peptide" evidence="1">
    <location>
        <begin position="1"/>
        <end position="19"/>
    </location>
</feature>
<proteinExistence type="predicted"/>
<evidence type="ECO:0000313" key="2">
    <source>
        <dbReference type="EMBL" id="SDG94363.1"/>
    </source>
</evidence>
<evidence type="ECO:0000313" key="3">
    <source>
        <dbReference type="Proteomes" id="UP000199706"/>
    </source>
</evidence>
<keyword evidence="1" id="KW-0732">Signal</keyword>